<feature type="domain" description="Heterokaryon incompatibility" evidence="1">
    <location>
        <begin position="40"/>
        <end position="186"/>
    </location>
</feature>
<accession>A0A4Z0Z3Z3</accession>
<evidence type="ECO:0000259" key="1">
    <source>
        <dbReference type="Pfam" id="PF06985"/>
    </source>
</evidence>
<sequence length="577" mass="64679">MLSKFEIRLLDLLPSTTSYSDNALIRCQSRVVPLSANEPFEAFSYVWGTNPVLTKICIDGNDVLVTSSLAAALRRARLPDTTRVIWVDQLSINQLDVQEMANQVPLMSHIYTKTTQCLIWLGEMKPDISLSDAQSALDLIRHLSDPDKNEISDPSLRKNLHGSVRALDSINMSENEWWTRTWTLQESVLPSKACVLWGPLTIQWETLTSAGSNWVSSPHDPVLNPYIDNLNNMFTQTNGILFTKQQSSGGPLDTAFRWGYRRVTNPLDKVYGLLGLFPTDGFTRVQKCDYQLQPATVYAMFTVDLIEHYENLHPLALKFFQRPGARTPGLPSWSLDLGDGIGKKDEVIVDGDNHIWYMKNTYDCYVACGKTEVNSTRLQYDQNSNTLKLTGILIADIAVAVPQPTEDVPGTSNITCAGVTQLVQEWYRIAEDFYTNPEWHHLSWQASFWRGLLGNLRLDEDNWPDDTWATEDDVALAQRFVESGERNSICHSLFASVSHRKMVITATGLLGFGPHDAEVGDQVWILHGGHMPFVLRAKDGLPRPTNEYILIGASYVHEIMDGAAADLAKSSCEIVLS</sequence>
<dbReference type="Proteomes" id="UP000297716">
    <property type="component" value="Unassembled WGS sequence"/>
</dbReference>
<dbReference type="InterPro" id="IPR010730">
    <property type="entry name" value="HET"/>
</dbReference>
<keyword evidence="3" id="KW-1185">Reference proteome</keyword>
<dbReference type="Pfam" id="PF26639">
    <property type="entry name" value="Het-6_barrel"/>
    <property type="match status" value="1"/>
</dbReference>
<dbReference type="PANTHER" id="PTHR24148:SF82">
    <property type="entry name" value="HETEROKARYON INCOMPATIBILITY DOMAIN-CONTAINING PROTEIN"/>
    <property type="match status" value="1"/>
</dbReference>
<dbReference type="OrthoDB" id="3557394at2759"/>
<name>A0A4Z0Z3Z3_9PEZI</name>
<comment type="caution">
    <text evidence="2">The sequence shown here is derived from an EMBL/GenBank/DDBJ whole genome shotgun (WGS) entry which is preliminary data.</text>
</comment>
<reference evidence="2 3" key="1">
    <citation type="submission" date="2019-03" db="EMBL/GenBank/DDBJ databases">
        <title>Draft genome sequence of Xylaria hypoxylon DSM 108379, a ubiquitous saprotrophic-parasitic fungi on hardwood.</title>
        <authorList>
            <person name="Buettner E."/>
            <person name="Leonhardt S."/>
            <person name="Gebauer A.M."/>
            <person name="Liers C."/>
            <person name="Hofrichter M."/>
            <person name="Kellner H."/>
        </authorList>
    </citation>
    <scope>NUCLEOTIDE SEQUENCE [LARGE SCALE GENOMIC DNA]</scope>
    <source>
        <strain evidence="2 3">DSM 108379</strain>
    </source>
</reference>
<dbReference type="STRING" id="37992.A0A4Z0Z3Z3"/>
<evidence type="ECO:0000313" key="3">
    <source>
        <dbReference type="Proteomes" id="UP000297716"/>
    </source>
</evidence>
<proteinExistence type="predicted"/>
<dbReference type="PANTHER" id="PTHR24148">
    <property type="entry name" value="ANKYRIN REPEAT DOMAIN-CONTAINING PROTEIN 39 HOMOLOG-RELATED"/>
    <property type="match status" value="1"/>
</dbReference>
<dbReference type="EMBL" id="SKBN01000031">
    <property type="protein sequence ID" value="TGJ86240.1"/>
    <property type="molecule type" value="Genomic_DNA"/>
</dbReference>
<dbReference type="Pfam" id="PF06985">
    <property type="entry name" value="HET"/>
    <property type="match status" value="1"/>
</dbReference>
<protein>
    <recommendedName>
        <fullName evidence="1">Heterokaryon incompatibility domain-containing protein</fullName>
    </recommendedName>
</protein>
<dbReference type="InterPro" id="IPR052895">
    <property type="entry name" value="HetReg/Transcr_Mod"/>
</dbReference>
<evidence type="ECO:0000313" key="2">
    <source>
        <dbReference type="EMBL" id="TGJ86240.1"/>
    </source>
</evidence>
<dbReference type="AlphaFoldDB" id="A0A4Z0Z3Z3"/>
<gene>
    <name evidence="2" type="ORF">E0Z10_g2548</name>
</gene>
<organism evidence="2 3">
    <name type="scientific">Xylaria hypoxylon</name>
    <dbReference type="NCBI Taxonomy" id="37992"/>
    <lineage>
        <taxon>Eukaryota</taxon>
        <taxon>Fungi</taxon>
        <taxon>Dikarya</taxon>
        <taxon>Ascomycota</taxon>
        <taxon>Pezizomycotina</taxon>
        <taxon>Sordariomycetes</taxon>
        <taxon>Xylariomycetidae</taxon>
        <taxon>Xylariales</taxon>
        <taxon>Xylariaceae</taxon>
        <taxon>Xylaria</taxon>
    </lineage>
</organism>